<keyword evidence="2" id="KW-1185">Reference proteome</keyword>
<evidence type="ECO:0000313" key="1">
    <source>
        <dbReference type="EMBL" id="CUS02661.2"/>
    </source>
</evidence>
<reference evidence="1" key="1">
    <citation type="submission" date="2016-01" db="EMBL/GenBank/DDBJ databases">
        <authorList>
            <person name="Mcilroy J.S."/>
            <person name="Karst M S."/>
            <person name="Albertsen M."/>
        </authorList>
    </citation>
    <scope>NUCLEOTIDE SEQUENCE</scope>
    <source>
        <strain evidence="1">Cfx-K</strain>
    </source>
</reference>
<dbReference type="EMBL" id="LN890655">
    <property type="protein sequence ID" value="CUS02661.2"/>
    <property type="molecule type" value="Genomic_DNA"/>
</dbReference>
<proteinExistence type="predicted"/>
<name>A0A160SYS2_9CHLR</name>
<accession>A0A160SYS2</accession>
<dbReference type="AlphaFoldDB" id="A0A160SYS2"/>
<dbReference type="Proteomes" id="UP000215027">
    <property type="component" value="Chromosome I"/>
</dbReference>
<protein>
    <submittedName>
        <fullName evidence="1">Uncharacterized protein</fullName>
    </submittedName>
</protein>
<organism evidence="1 2">
    <name type="scientific">Candidatus Promineifilum breve</name>
    <dbReference type="NCBI Taxonomy" id="1806508"/>
    <lineage>
        <taxon>Bacteria</taxon>
        <taxon>Bacillati</taxon>
        <taxon>Chloroflexota</taxon>
        <taxon>Ardenticatenia</taxon>
        <taxon>Candidatus Promineifilales</taxon>
        <taxon>Candidatus Promineifilaceae</taxon>
        <taxon>Candidatus Promineifilum</taxon>
    </lineage>
</organism>
<gene>
    <name evidence="1" type="ORF">CFX0092_A0783</name>
</gene>
<evidence type="ECO:0000313" key="2">
    <source>
        <dbReference type="Proteomes" id="UP000215027"/>
    </source>
</evidence>
<dbReference type="KEGG" id="pbf:CFX0092_A0783"/>
<sequence length="162" mass="17841">MQLVQVDPIGIQPFERGFALFDDVAACVVLRVEVVAHAVMDFGRQDNALPPTVAKRLADDLLTSPGPGRKIKRFVAVHVGRIDKIDPAIQRLMNNADGLLLLLPPPKIHAAQTQLADFNARSTQVSIFHHLLLLLSVGLMDSTFPLLSVGRREREALLIEKL</sequence>